<protein>
    <recommendedName>
        <fullName evidence="2">Homing endonuclease LAGLIDADG domain-containing protein</fullName>
    </recommendedName>
</protein>
<evidence type="ECO:0008006" key="2">
    <source>
        <dbReference type="Google" id="ProtNLM"/>
    </source>
</evidence>
<dbReference type="EMBL" id="LAZR01004879">
    <property type="protein sequence ID" value="KKN04769.1"/>
    <property type="molecule type" value="Genomic_DNA"/>
</dbReference>
<organism evidence="1">
    <name type="scientific">marine sediment metagenome</name>
    <dbReference type="NCBI Taxonomy" id="412755"/>
    <lineage>
        <taxon>unclassified sequences</taxon>
        <taxon>metagenomes</taxon>
        <taxon>ecological metagenomes</taxon>
    </lineage>
</organism>
<proteinExistence type="predicted"/>
<comment type="caution">
    <text evidence="1">The sequence shown here is derived from an EMBL/GenBank/DDBJ whole genome shotgun (WGS) entry which is preliminary data.</text>
</comment>
<name>A0A0F9MFY3_9ZZZZ</name>
<dbReference type="Gene3D" id="3.10.28.10">
    <property type="entry name" value="Homing endonucleases"/>
    <property type="match status" value="1"/>
</dbReference>
<dbReference type="AlphaFoldDB" id="A0A0F9MFY3"/>
<evidence type="ECO:0000313" key="1">
    <source>
        <dbReference type="EMBL" id="KKN04769.1"/>
    </source>
</evidence>
<feature type="non-terminal residue" evidence="1">
    <location>
        <position position="1"/>
    </location>
</feature>
<gene>
    <name evidence="1" type="ORF">LCGC14_1093980</name>
</gene>
<accession>A0A0F9MFY3</accession>
<reference evidence="1" key="1">
    <citation type="journal article" date="2015" name="Nature">
        <title>Complex archaea that bridge the gap between prokaryotes and eukaryotes.</title>
        <authorList>
            <person name="Spang A."/>
            <person name="Saw J.H."/>
            <person name="Jorgensen S.L."/>
            <person name="Zaremba-Niedzwiedzka K."/>
            <person name="Martijn J."/>
            <person name="Lind A.E."/>
            <person name="van Eijk R."/>
            <person name="Schleper C."/>
            <person name="Guy L."/>
            <person name="Ettema T.J."/>
        </authorList>
    </citation>
    <scope>NUCLEOTIDE SEQUENCE</scope>
</reference>
<dbReference type="SUPFAM" id="SSF55608">
    <property type="entry name" value="Homing endonucleases"/>
    <property type="match status" value="1"/>
</dbReference>
<sequence length="172" mass="19901">LLDFLGAVWYTKNMTNEEAAYIAGIIDGEGTISIHLKTIVSHRKHYHAWEYYTSLTLTDEGFLKTIKDIVNQGKSFVRDNPRNLKGRASPSFRIKWSGSRCIALLKEIRPYLRLKSKHADIILSFAESQEQAQSQRSGQGHRYPDWIHNLARDIEREIRKLNARGIDKQSQF</sequence>
<dbReference type="InterPro" id="IPR027434">
    <property type="entry name" value="Homing_endonucl"/>
</dbReference>